<dbReference type="Pfam" id="PF00324">
    <property type="entry name" value="AA_permease"/>
    <property type="match status" value="1"/>
</dbReference>
<evidence type="ECO:0000256" key="6">
    <source>
        <dbReference type="ARBA" id="ARBA00022847"/>
    </source>
</evidence>
<feature type="compositionally biased region" description="Polar residues" evidence="13">
    <location>
        <begin position="107"/>
        <end position="117"/>
    </location>
</feature>
<accession>A0AAV3YXT3</accession>
<feature type="region of interest" description="Disordered" evidence="13">
    <location>
        <begin position="58"/>
        <end position="118"/>
    </location>
</feature>
<comment type="similarity">
    <text evidence="2">Belongs to the SLC12A transporter family.</text>
</comment>
<feature type="transmembrane region" description="Helical" evidence="14">
    <location>
        <begin position="303"/>
        <end position="324"/>
    </location>
</feature>
<feature type="compositionally biased region" description="Polar residues" evidence="13">
    <location>
        <begin position="58"/>
        <end position="67"/>
    </location>
</feature>
<dbReference type="GO" id="GO:0016020">
    <property type="term" value="C:membrane"/>
    <property type="evidence" value="ECO:0007669"/>
    <property type="project" value="UniProtKB-SubCell"/>
</dbReference>
<feature type="transmembrane region" description="Helical" evidence="14">
    <location>
        <begin position="225"/>
        <end position="247"/>
    </location>
</feature>
<evidence type="ECO:0000313" key="16">
    <source>
        <dbReference type="EMBL" id="GFN86883.1"/>
    </source>
</evidence>
<evidence type="ECO:0000256" key="11">
    <source>
        <dbReference type="ARBA" id="ARBA00023214"/>
    </source>
</evidence>
<dbReference type="PANTHER" id="PTHR11827:SF6">
    <property type="entry name" value="SOLUTE CARRIER FAMILY 12 MEMBER 8"/>
    <property type="match status" value="1"/>
</dbReference>
<protein>
    <recommendedName>
        <fullName evidence="12">Solute carrier family 12 member 8</fullName>
    </recommendedName>
</protein>
<evidence type="ECO:0000256" key="3">
    <source>
        <dbReference type="ARBA" id="ARBA00022448"/>
    </source>
</evidence>
<dbReference type="GO" id="GO:0006884">
    <property type="term" value="P:cell volume homeostasis"/>
    <property type="evidence" value="ECO:0007669"/>
    <property type="project" value="TreeGrafter"/>
</dbReference>
<dbReference type="InterPro" id="IPR004842">
    <property type="entry name" value="SLC12A_fam"/>
</dbReference>
<dbReference type="AlphaFoldDB" id="A0AAV3YXT3"/>
<evidence type="ECO:0000259" key="15">
    <source>
        <dbReference type="Pfam" id="PF00324"/>
    </source>
</evidence>
<organism evidence="16 17">
    <name type="scientific">Plakobranchus ocellatus</name>
    <dbReference type="NCBI Taxonomy" id="259542"/>
    <lineage>
        <taxon>Eukaryota</taxon>
        <taxon>Metazoa</taxon>
        <taxon>Spiralia</taxon>
        <taxon>Lophotrochozoa</taxon>
        <taxon>Mollusca</taxon>
        <taxon>Gastropoda</taxon>
        <taxon>Heterobranchia</taxon>
        <taxon>Euthyneura</taxon>
        <taxon>Panpulmonata</taxon>
        <taxon>Sacoglossa</taxon>
        <taxon>Placobranchoidea</taxon>
        <taxon>Plakobranchidae</taxon>
        <taxon>Plakobranchus</taxon>
    </lineage>
</organism>
<evidence type="ECO:0000256" key="9">
    <source>
        <dbReference type="ARBA" id="ARBA00023065"/>
    </source>
</evidence>
<keyword evidence="6" id="KW-0769">Symport</keyword>
<keyword evidence="10 14" id="KW-0472">Membrane</keyword>
<feature type="transmembrane region" description="Helical" evidence="14">
    <location>
        <begin position="155"/>
        <end position="177"/>
    </location>
</feature>
<evidence type="ECO:0000256" key="14">
    <source>
        <dbReference type="SAM" id="Phobius"/>
    </source>
</evidence>
<keyword evidence="11" id="KW-0868">Chloride</keyword>
<feature type="transmembrane region" description="Helical" evidence="14">
    <location>
        <begin position="385"/>
        <end position="407"/>
    </location>
</feature>
<name>A0AAV3YXT3_9GAST</name>
<feature type="transmembrane region" description="Helical" evidence="14">
    <location>
        <begin position="351"/>
        <end position="373"/>
    </location>
</feature>
<comment type="caution">
    <text evidence="16">The sequence shown here is derived from an EMBL/GenBank/DDBJ whole genome shotgun (WGS) entry which is preliminary data.</text>
</comment>
<evidence type="ECO:0000256" key="2">
    <source>
        <dbReference type="ARBA" id="ARBA00010593"/>
    </source>
</evidence>
<feature type="transmembrane region" description="Helical" evidence="14">
    <location>
        <begin position="189"/>
        <end position="213"/>
    </location>
</feature>
<feature type="region of interest" description="Disordered" evidence="13">
    <location>
        <begin position="541"/>
        <end position="567"/>
    </location>
</feature>
<evidence type="ECO:0000256" key="4">
    <source>
        <dbReference type="ARBA" id="ARBA00022538"/>
    </source>
</evidence>
<dbReference type="FunFam" id="1.20.1740.10:FF:000030">
    <property type="entry name" value="solute carrier family 12 member 8"/>
    <property type="match status" value="1"/>
</dbReference>
<dbReference type="EMBL" id="BLXT01001617">
    <property type="protein sequence ID" value="GFN86883.1"/>
    <property type="molecule type" value="Genomic_DNA"/>
</dbReference>
<sequence length="746" mass="80058">MPGDVMAPHIPVSNRAADVRPGCKTQRVAPALRQGFRNVRSKTQLVFDGTKYQFTSWGSPSHDTTMSLDKGSETSELISSSGRKPPKGGTPDWSRFGLSKDPAAPPSQRSYASTVDSSEAGLHAGDVSQQNELYREEQMLNQPWWKSNFFISQPVLFGTWDGVFTSCLINILSVVIFLRMGWIVGNAGIGLAIVTVLCSVAVVLISALSAIGLCERCRVQSGGVYFLISHILGGRIGGSIGILYCFAQSVSCSLSVMGFGESIMNLINQDNNWIARGIAFGVVLLLLGVNVSGVKWVIRLQLILLLVLFLSIMDLLVGSFVHTAPDEGVTGYNDVNFVNNSGAAYAHDENFFTIFGLFFATVTGILAGINMSGDLRDPFHNIPQGTLAALGAGTFLYISIILVLGATCVRSYLLSDYMIAEKVSITGVLWLAGLYLSSVSSCMGSLYGPPRILQSIANENVIPVIKILGHGRGPNKVPVFALGAITLVVLLFICVGDVNSLAPVVTTAFMLTYAAVDYSYFALAMSYDRRQEREERYRATGALGDARHSSAGMGSTNGAVPGSPGTAGKPVDVTLNKDSFEKIASDLDKLFPERLTSRGQRLAPQQQLPGGATTTASNATTPEADFDATKSKLAPEMSVDSSRENLADTATLLGVKRSLNTDIIKQPRSWYSALCNRWVSLIGTLLCIVIIQGGAPAEHIVVAPRTPAVETLAAQLTEDNADFASRGRYHQSEVLQGENFDDYDSD</sequence>
<keyword evidence="5 14" id="KW-0812">Transmembrane</keyword>
<evidence type="ECO:0000313" key="17">
    <source>
        <dbReference type="Proteomes" id="UP000735302"/>
    </source>
</evidence>
<keyword evidence="4" id="KW-0633">Potassium transport</keyword>
<keyword evidence="7" id="KW-0630">Potassium</keyword>
<feature type="compositionally biased region" description="Low complexity" evidence="13">
    <location>
        <begin position="612"/>
        <end position="621"/>
    </location>
</feature>
<feature type="transmembrane region" description="Helical" evidence="14">
    <location>
        <begin position="477"/>
        <end position="498"/>
    </location>
</feature>
<feature type="transmembrane region" description="Helical" evidence="14">
    <location>
        <begin position="427"/>
        <end position="447"/>
    </location>
</feature>
<dbReference type="Gene3D" id="1.20.1740.10">
    <property type="entry name" value="Amino acid/polyamine transporter I"/>
    <property type="match status" value="1"/>
</dbReference>
<evidence type="ECO:0000256" key="8">
    <source>
        <dbReference type="ARBA" id="ARBA00022989"/>
    </source>
</evidence>
<keyword evidence="3" id="KW-0813">Transport</keyword>
<dbReference type="GO" id="GO:0015379">
    <property type="term" value="F:potassium:chloride symporter activity"/>
    <property type="evidence" value="ECO:0007669"/>
    <property type="project" value="TreeGrafter"/>
</dbReference>
<evidence type="ECO:0000256" key="5">
    <source>
        <dbReference type="ARBA" id="ARBA00022692"/>
    </source>
</evidence>
<comment type="subcellular location">
    <subcellularLocation>
        <location evidence="1">Membrane</location>
        <topology evidence="1">Multi-pass membrane protein</topology>
    </subcellularLocation>
</comment>
<evidence type="ECO:0000256" key="10">
    <source>
        <dbReference type="ARBA" id="ARBA00023136"/>
    </source>
</evidence>
<keyword evidence="9" id="KW-0406">Ion transport</keyword>
<dbReference type="GO" id="GO:0055064">
    <property type="term" value="P:chloride ion homeostasis"/>
    <property type="evidence" value="ECO:0007669"/>
    <property type="project" value="TreeGrafter"/>
</dbReference>
<feature type="domain" description="Amino acid permease/ SLC12A" evidence="15">
    <location>
        <begin position="163"/>
        <end position="525"/>
    </location>
</feature>
<dbReference type="Proteomes" id="UP000735302">
    <property type="component" value="Unassembled WGS sequence"/>
</dbReference>
<feature type="transmembrane region" description="Helical" evidence="14">
    <location>
        <begin position="504"/>
        <end position="523"/>
    </location>
</feature>
<proteinExistence type="inferred from homology"/>
<evidence type="ECO:0000256" key="13">
    <source>
        <dbReference type="SAM" id="MobiDB-lite"/>
    </source>
</evidence>
<evidence type="ECO:0000256" key="7">
    <source>
        <dbReference type="ARBA" id="ARBA00022958"/>
    </source>
</evidence>
<dbReference type="InterPro" id="IPR004841">
    <property type="entry name" value="AA-permease/SLC12A_dom"/>
</dbReference>
<feature type="compositionally biased region" description="Polar residues" evidence="13">
    <location>
        <begin position="599"/>
        <end position="608"/>
    </location>
</feature>
<evidence type="ECO:0000256" key="1">
    <source>
        <dbReference type="ARBA" id="ARBA00004141"/>
    </source>
</evidence>
<keyword evidence="8 14" id="KW-1133">Transmembrane helix</keyword>
<feature type="transmembrane region" description="Helical" evidence="14">
    <location>
        <begin position="273"/>
        <end position="291"/>
    </location>
</feature>
<dbReference type="GO" id="GO:1990573">
    <property type="term" value="P:potassium ion import across plasma membrane"/>
    <property type="evidence" value="ECO:0007669"/>
    <property type="project" value="TreeGrafter"/>
</dbReference>
<keyword evidence="17" id="KW-1185">Reference proteome</keyword>
<evidence type="ECO:0000256" key="12">
    <source>
        <dbReference type="ARBA" id="ARBA00073711"/>
    </source>
</evidence>
<gene>
    <name evidence="16" type="ORF">PoB_001338900</name>
</gene>
<dbReference type="PANTHER" id="PTHR11827">
    <property type="entry name" value="SOLUTE CARRIER FAMILY 12, CATION COTRANSPORTERS"/>
    <property type="match status" value="1"/>
</dbReference>
<dbReference type="GO" id="GO:0055075">
    <property type="term" value="P:potassium ion homeostasis"/>
    <property type="evidence" value="ECO:0007669"/>
    <property type="project" value="TreeGrafter"/>
</dbReference>
<reference evidence="16 17" key="1">
    <citation type="journal article" date="2021" name="Elife">
        <title>Chloroplast acquisition without the gene transfer in kleptoplastic sea slugs, Plakobranchus ocellatus.</title>
        <authorList>
            <person name="Maeda T."/>
            <person name="Takahashi S."/>
            <person name="Yoshida T."/>
            <person name="Shimamura S."/>
            <person name="Takaki Y."/>
            <person name="Nagai Y."/>
            <person name="Toyoda A."/>
            <person name="Suzuki Y."/>
            <person name="Arimoto A."/>
            <person name="Ishii H."/>
            <person name="Satoh N."/>
            <person name="Nishiyama T."/>
            <person name="Hasebe M."/>
            <person name="Maruyama T."/>
            <person name="Minagawa J."/>
            <person name="Obokata J."/>
            <person name="Shigenobu S."/>
        </authorList>
    </citation>
    <scope>NUCLEOTIDE SEQUENCE [LARGE SCALE GENOMIC DNA]</scope>
</reference>
<feature type="region of interest" description="Disordered" evidence="13">
    <location>
        <begin position="599"/>
        <end position="628"/>
    </location>
</feature>